<name>A0A7J6I6K4_CANSA</name>
<feature type="compositionally biased region" description="Polar residues" evidence="3">
    <location>
        <begin position="295"/>
        <end position="306"/>
    </location>
</feature>
<feature type="compositionally biased region" description="Basic and acidic residues" evidence="3">
    <location>
        <begin position="136"/>
        <end position="148"/>
    </location>
</feature>
<feature type="region of interest" description="Disordered" evidence="3">
    <location>
        <begin position="238"/>
        <end position="306"/>
    </location>
</feature>
<feature type="compositionally biased region" description="Basic and acidic residues" evidence="3">
    <location>
        <begin position="415"/>
        <end position="455"/>
    </location>
</feature>
<dbReference type="Gene3D" id="3.30.70.330">
    <property type="match status" value="1"/>
</dbReference>
<feature type="compositionally biased region" description="Basic and acidic residues" evidence="3">
    <location>
        <begin position="161"/>
        <end position="170"/>
    </location>
</feature>
<dbReference type="SUPFAM" id="SSF57756">
    <property type="entry name" value="Retrovirus zinc finger-like domains"/>
    <property type="match status" value="1"/>
</dbReference>
<evidence type="ECO:0000256" key="1">
    <source>
        <dbReference type="PROSITE-ProRule" id="PRU00047"/>
    </source>
</evidence>
<feature type="region of interest" description="Disordered" evidence="3">
    <location>
        <begin position="603"/>
        <end position="655"/>
    </location>
</feature>
<dbReference type="Pfam" id="PF00076">
    <property type="entry name" value="RRM_1"/>
    <property type="match status" value="1"/>
</dbReference>
<dbReference type="Pfam" id="PF00098">
    <property type="entry name" value="zf-CCHC"/>
    <property type="match status" value="1"/>
</dbReference>
<dbReference type="InterPro" id="IPR035979">
    <property type="entry name" value="RBD_domain_sf"/>
</dbReference>
<evidence type="ECO:0000259" key="4">
    <source>
        <dbReference type="PROSITE" id="PS50102"/>
    </source>
</evidence>
<feature type="domain" description="CCHC-type" evidence="5">
    <location>
        <begin position="316"/>
        <end position="331"/>
    </location>
</feature>
<feature type="compositionally biased region" description="Basic and acidic residues" evidence="3">
    <location>
        <begin position="271"/>
        <end position="291"/>
    </location>
</feature>
<dbReference type="GO" id="GO:0003723">
    <property type="term" value="F:RNA binding"/>
    <property type="evidence" value="ECO:0007669"/>
    <property type="project" value="UniProtKB-UniRule"/>
</dbReference>
<dbReference type="SMART" id="SM00360">
    <property type="entry name" value="RRM"/>
    <property type="match status" value="1"/>
</dbReference>
<dbReference type="InterPro" id="IPR036875">
    <property type="entry name" value="Znf_CCHC_sf"/>
</dbReference>
<reference evidence="6 7" key="1">
    <citation type="journal article" date="2020" name="bioRxiv">
        <title>Sequence and annotation of 42 cannabis genomes reveals extensive copy number variation in cannabinoid synthesis and pathogen resistance genes.</title>
        <authorList>
            <person name="Mckernan K.J."/>
            <person name="Helbert Y."/>
            <person name="Kane L.T."/>
            <person name="Ebling H."/>
            <person name="Zhang L."/>
            <person name="Liu B."/>
            <person name="Eaton Z."/>
            <person name="Mclaughlin S."/>
            <person name="Kingan S."/>
            <person name="Baybayan P."/>
            <person name="Concepcion G."/>
            <person name="Jordan M."/>
            <person name="Riva A."/>
            <person name="Barbazuk W."/>
            <person name="Harkins T."/>
        </authorList>
    </citation>
    <scope>NUCLEOTIDE SEQUENCE [LARGE SCALE GENOMIC DNA]</scope>
    <source>
        <strain evidence="7">cv. Jamaican Lion 4</strain>
        <tissue evidence="6">Leaf</tissue>
    </source>
</reference>
<dbReference type="SMART" id="SM00343">
    <property type="entry name" value="ZnF_C2HC"/>
    <property type="match status" value="1"/>
</dbReference>
<dbReference type="InterPro" id="IPR012677">
    <property type="entry name" value="Nucleotide-bd_a/b_plait_sf"/>
</dbReference>
<keyword evidence="1" id="KW-0863">Zinc-finger</keyword>
<keyword evidence="1" id="KW-0862">Zinc</keyword>
<evidence type="ECO:0000256" key="2">
    <source>
        <dbReference type="PROSITE-ProRule" id="PRU00176"/>
    </source>
</evidence>
<dbReference type="GO" id="GO:0008270">
    <property type="term" value="F:zinc ion binding"/>
    <property type="evidence" value="ECO:0007669"/>
    <property type="project" value="UniProtKB-KW"/>
</dbReference>
<feature type="compositionally biased region" description="Basic and acidic residues" evidence="3">
    <location>
        <begin position="340"/>
        <end position="364"/>
    </location>
</feature>
<dbReference type="PROSITE" id="PS50158">
    <property type="entry name" value="ZF_CCHC"/>
    <property type="match status" value="1"/>
</dbReference>
<dbReference type="InterPro" id="IPR001878">
    <property type="entry name" value="Znf_CCHC"/>
</dbReference>
<evidence type="ECO:0000259" key="5">
    <source>
        <dbReference type="PROSITE" id="PS50158"/>
    </source>
</evidence>
<sequence length="773" mass="87069">MPQKGFVQVGKELDGFMQTREFFLHFLIILLGLLKHHFQLAIEVCHGLLRMSLYIGQISARTHRDDLERVFRRYGQCDVRLKDGYGFVVYDFPLNAEKALRGLQGKSIFGQQLTITWSKKQPRAFQRYTRGARSYESHGRDFGRRKGPNDWGNNSSGNRQTDGDGDRLNSEDMLAEGRDYHQEETIDCVGEEHDNFREDLRRDGDDYLGEEQDNYRENFARDGGDYIRERDNFREDLARDGGGTVSKIDNGRWGERVDDHSNENGLYSDLNTDRYEPYQGYDRRDKDENRWKTRSGGSTLGSSQENVGRELDGYSCFSCGALGHKMRDCPRKHSSRRKITRFDRGPDDDISKGRGDGELERFESKSGNNVQPSKGAKLREMNDKRGDGELERFESKSGHIVQPCKGAELRKMNDKWTSNSEKHQVSVKNRNSDEVVRVQGKDSERKKRNKRETGSPKRQSAKKPKRSASTTFDSEYPASRARSVSKSLKSFGRSISQSRSRSVSVGSLSSDSKASSKLGYLKSLSSKSRSRSSSHTSLSLSVSIGRPASSPGKAHINHKESLNDGVIPKSPCIEVPKAIKGDAHCENAQTEIGMTALKNGNAVSASEVENDTEKNQDTTTSRSLFKMTSLGNSQSDVGAGHSTPDDLKVTSDQTNSDALATNRILKPTDASDSGTPTVSLGRSTNISLNEMCMVLKHYGLEVPEESERHHSLESYFGSARLWPWQSIYYRRMRKGPVSVENYAKRVAQNQEFGIVDKYIRSSSGWGEMYQENP</sequence>
<accession>A0A7J6I6K4</accession>
<comment type="caution">
    <text evidence="6">The sequence shown here is derived from an EMBL/GenBank/DDBJ whole genome shotgun (WGS) entry which is preliminary data.</text>
</comment>
<feature type="region of interest" description="Disordered" evidence="3">
    <location>
        <begin position="327"/>
        <end position="382"/>
    </location>
</feature>
<organism evidence="6 7">
    <name type="scientific">Cannabis sativa</name>
    <name type="common">Hemp</name>
    <name type="synonym">Marijuana</name>
    <dbReference type="NCBI Taxonomy" id="3483"/>
    <lineage>
        <taxon>Eukaryota</taxon>
        <taxon>Viridiplantae</taxon>
        <taxon>Streptophyta</taxon>
        <taxon>Embryophyta</taxon>
        <taxon>Tracheophyta</taxon>
        <taxon>Spermatophyta</taxon>
        <taxon>Magnoliopsida</taxon>
        <taxon>eudicotyledons</taxon>
        <taxon>Gunneridae</taxon>
        <taxon>Pentapetalae</taxon>
        <taxon>rosids</taxon>
        <taxon>fabids</taxon>
        <taxon>Rosales</taxon>
        <taxon>Cannabaceae</taxon>
        <taxon>Cannabis</taxon>
    </lineage>
</organism>
<keyword evidence="7" id="KW-1185">Reference proteome</keyword>
<keyword evidence="2" id="KW-0694">RNA-binding</keyword>
<feature type="region of interest" description="Disordered" evidence="3">
    <location>
        <begin position="136"/>
        <end position="170"/>
    </location>
</feature>
<protein>
    <submittedName>
        <fullName evidence="6">Uncharacterized protein</fullName>
    </submittedName>
</protein>
<dbReference type="PANTHER" id="PTHR48038:SF2">
    <property type="entry name" value="OS02G0536400 PROTEIN"/>
    <property type="match status" value="1"/>
</dbReference>
<evidence type="ECO:0000313" key="7">
    <source>
        <dbReference type="Proteomes" id="UP000583929"/>
    </source>
</evidence>
<feature type="domain" description="RRM" evidence="4">
    <location>
        <begin position="51"/>
        <end position="120"/>
    </location>
</feature>
<dbReference type="PANTHER" id="PTHR48038">
    <property type="entry name" value="RIBONUCLEOPROTEIN RB97D"/>
    <property type="match status" value="1"/>
</dbReference>
<dbReference type="InterPro" id="IPR000504">
    <property type="entry name" value="RRM_dom"/>
</dbReference>
<evidence type="ECO:0000313" key="6">
    <source>
        <dbReference type="EMBL" id="KAF4402815.1"/>
    </source>
</evidence>
<gene>
    <name evidence="6" type="ORF">G4B88_010267</name>
</gene>
<dbReference type="AlphaFoldDB" id="A0A7J6I6K4"/>
<feature type="compositionally biased region" description="Polar residues" evidence="3">
    <location>
        <begin position="151"/>
        <end position="160"/>
    </location>
</feature>
<dbReference type="PROSITE" id="PS50102">
    <property type="entry name" value="RRM"/>
    <property type="match status" value="1"/>
</dbReference>
<dbReference type="EMBL" id="JAATIQ010000006">
    <property type="protein sequence ID" value="KAF4402815.1"/>
    <property type="molecule type" value="Genomic_DNA"/>
</dbReference>
<feature type="compositionally biased region" description="Basic and acidic residues" evidence="3">
    <location>
        <begin position="249"/>
        <end position="262"/>
    </location>
</feature>
<dbReference type="SUPFAM" id="SSF54928">
    <property type="entry name" value="RNA-binding domain, RBD"/>
    <property type="match status" value="1"/>
</dbReference>
<feature type="region of interest" description="Disordered" evidence="3">
    <location>
        <begin position="415"/>
        <end position="569"/>
    </location>
</feature>
<feature type="compositionally biased region" description="Low complexity" evidence="3">
    <location>
        <begin position="489"/>
        <end position="543"/>
    </location>
</feature>
<dbReference type="Proteomes" id="UP000583929">
    <property type="component" value="Unassembled WGS sequence"/>
</dbReference>
<dbReference type="Gene3D" id="4.10.60.10">
    <property type="entry name" value="Zinc finger, CCHC-type"/>
    <property type="match status" value="1"/>
</dbReference>
<evidence type="ECO:0000256" key="3">
    <source>
        <dbReference type="SAM" id="MobiDB-lite"/>
    </source>
</evidence>
<keyword evidence="1" id="KW-0479">Metal-binding</keyword>
<proteinExistence type="predicted"/>